<dbReference type="PROSITE" id="PS50111">
    <property type="entry name" value="CHEMOTAXIS_TRANSDUC_2"/>
    <property type="match status" value="1"/>
</dbReference>
<keyword evidence="6" id="KW-0812">Transmembrane</keyword>
<dbReference type="CDD" id="cd19411">
    <property type="entry name" value="MCP2201-like_sensor"/>
    <property type="match status" value="1"/>
</dbReference>
<dbReference type="CDD" id="cd11386">
    <property type="entry name" value="MCP_signal"/>
    <property type="match status" value="1"/>
</dbReference>
<dbReference type="PANTHER" id="PTHR43531">
    <property type="entry name" value="PROTEIN ICFG"/>
    <property type="match status" value="1"/>
</dbReference>
<evidence type="ECO:0000256" key="2">
    <source>
        <dbReference type="ARBA" id="ARBA00022481"/>
    </source>
</evidence>
<proteinExistence type="inferred from homology"/>
<evidence type="ECO:0000256" key="3">
    <source>
        <dbReference type="ARBA" id="ARBA00029447"/>
    </source>
</evidence>
<evidence type="ECO:0000259" key="7">
    <source>
        <dbReference type="PROSITE" id="PS50111"/>
    </source>
</evidence>
<comment type="caution">
    <text evidence="8">The sequence shown here is derived from an EMBL/GenBank/DDBJ whole genome shotgun (WGS) entry which is preliminary data.</text>
</comment>
<dbReference type="SUPFAM" id="SSF58104">
    <property type="entry name" value="Methyl-accepting chemotaxis protein (MCP) signaling domain"/>
    <property type="match status" value="1"/>
</dbReference>
<reference evidence="8 9" key="1">
    <citation type="journal article" date="2010" name="Int. J. Syst. Evol. Microbiol.">
        <title>Reclassification of Herbaspirillum putei as a later heterotypic synonym of Herbaspirillum huttiense, with the description of H. huttiense subsp. huttiense subsp. nov. and H. huttiense subsp. putei subsp. nov., comb. nov., and description of Herbaspirillum aquaticum sp. nov.</title>
        <authorList>
            <person name="Dobritsa A.P."/>
            <person name="Reddy M.C."/>
            <person name="Samadpour M."/>
        </authorList>
    </citation>
    <scope>NUCLEOTIDE SEQUENCE [LARGE SCALE GENOMIC DNA]</scope>
    <source>
        <strain evidence="8 9">IEH 4430</strain>
    </source>
</reference>
<accession>A0A225SP33</accession>
<feature type="transmembrane region" description="Helical" evidence="6">
    <location>
        <begin position="12"/>
        <end position="34"/>
    </location>
</feature>
<evidence type="ECO:0000313" key="8">
    <source>
        <dbReference type="EMBL" id="OWY32502.1"/>
    </source>
</evidence>
<dbReference type="GO" id="GO:0005886">
    <property type="term" value="C:plasma membrane"/>
    <property type="evidence" value="ECO:0007669"/>
    <property type="project" value="TreeGrafter"/>
</dbReference>
<dbReference type="GO" id="GO:0007165">
    <property type="term" value="P:signal transduction"/>
    <property type="evidence" value="ECO:0007669"/>
    <property type="project" value="UniProtKB-KW"/>
</dbReference>
<keyword evidence="4" id="KW-0807">Transducer</keyword>
<comment type="similarity">
    <text evidence="3">Belongs to the methyl-accepting chemotaxis (MCP) protein family.</text>
</comment>
<dbReference type="InterPro" id="IPR004089">
    <property type="entry name" value="MCPsignal_dom"/>
</dbReference>
<dbReference type="InterPro" id="IPR047347">
    <property type="entry name" value="YvaQ-like_sensor"/>
</dbReference>
<dbReference type="PANTHER" id="PTHR43531:SF14">
    <property type="entry name" value="METHYL-ACCEPTING CHEMOTAXIS PROTEIN I-RELATED"/>
    <property type="match status" value="1"/>
</dbReference>
<dbReference type="SMART" id="SM00283">
    <property type="entry name" value="MA"/>
    <property type="match status" value="1"/>
</dbReference>
<dbReference type="InterPro" id="IPR004090">
    <property type="entry name" value="Chemotax_Me-accpt_rcpt"/>
</dbReference>
<dbReference type="PRINTS" id="PR00260">
    <property type="entry name" value="CHEMTRNSDUCR"/>
</dbReference>
<dbReference type="AlphaFoldDB" id="A0A225SP33"/>
<dbReference type="InterPro" id="IPR051310">
    <property type="entry name" value="MCP_chemotaxis"/>
</dbReference>
<name>A0A225SP33_9BURK</name>
<protein>
    <submittedName>
        <fullName evidence="8">Chemotaxis protein</fullName>
    </submittedName>
</protein>
<keyword evidence="6" id="KW-0472">Membrane</keyword>
<dbReference type="Proteomes" id="UP000214747">
    <property type="component" value="Unassembled WGS sequence"/>
</dbReference>
<feature type="domain" description="Methyl-accepting transducer" evidence="7">
    <location>
        <begin position="272"/>
        <end position="501"/>
    </location>
</feature>
<keyword evidence="5" id="KW-0175">Coiled coil</keyword>
<evidence type="ECO:0000256" key="4">
    <source>
        <dbReference type="PROSITE-ProRule" id="PRU00284"/>
    </source>
</evidence>
<dbReference type="EMBL" id="NJGV01000025">
    <property type="protein sequence ID" value="OWY32502.1"/>
    <property type="molecule type" value="Genomic_DNA"/>
</dbReference>
<dbReference type="Gene3D" id="1.10.287.950">
    <property type="entry name" value="Methyl-accepting chemotaxis protein"/>
    <property type="match status" value="1"/>
</dbReference>
<dbReference type="GO" id="GO:0006935">
    <property type="term" value="P:chemotaxis"/>
    <property type="evidence" value="ECO:0007669"/>
    <property type="project" value="InterPro"/>
</dbReference>
<dbReference type="GO" id="GO:0004888">
    <property type="term" value="F:transmembrane signaling receptor activity"/>
    <property type="evidence" value="ECO:0007669"/>
    <property type="project" value="InterPro"/>
</dbReference>
<dbReference type="FunFam" id="1.10.287.950:FF:000001">
    <property type="entry name" value="Methyl-accepting chemotaxis sensory transducer"/>
    <property type="match status" value="1"/>
</dbReference>
<dbReference type="Pfam" id="PF00015">
    <property type="entry name" value="MCPsignal"/>
    <property type="match status" value="1"/>
</dbReference>
<feature type="transmembrane region" description="Helical" evidence="6">
    <location>
        <begin position="190"/>
        <end position="210"/>
    </location>
</feature>
<sequence>MNFRQTKVATQLMLGFSVLILFMAVLGAAAWYGLNTVEAQLSEVQTNLMPSVATAKTMQAEIRAFNLAQYRALTANDAQRMQDARTRLTASLGRYTSAADQYRPLIHTSEERAAYDELQALLPKYLAVSQQMLAALEQGRQEQAVDIMKDQLFPLRAAMEVQIQRLITVNEKGVAEAATNARDAYASSRMLIIGLTLASALIGLLIALLISRRLTRQLGGEPAEAMWLSAQIAAGNLTAQLQLRKDDRASLMHSLMTMREQLAGLVGQIQQASGAIHVAAREIAQGNTDLSQRTEEQAASLEETASSMEQLTSTVQQNTDHARKASHVASAGADVARRGETEIAQVVSTMREIAVSSHQMSDIITVIEGIAFQTNILALNAAVEAARAGENGRGFAVVATEVRALAQRSAGAAKEIKGLIEGSVSRIRSGTTLVETAGGTIAEVMRASVDTTRIISDIAHASEEQSAGITQINAAILQMDQVTQQNAALVEQAAAAAQAMMQQAEQLTAAASVFHIDAQLLHAAPLMPALGTNGQPPMPRLAM</sequence>
<keyword evidence="2" id="KW-0488">Methylation</keyword>
<evidence type="ECO:0000256" key="1">
    <source>
        <dbReference type="ARBA" id="ARBA00004370"/>
    </source>
</evidence>
<gene>
    <name evidence="8" type="ORF">CEJ45_20855</name>
</gene>
<dbReference type="Pfam" id="PF12729">
    <property type="entry name" value="4HB_MCP_1"/>
    <property type="match status" value="1"/>
</dbReference>
<evidence type="ECO:0000313" key="9">
    <source>
        <dbReference type="Proteomes" id="UP000214747"/>
    </source>
</evidence>
<evidence type="ECO:0000256" key="6">
    <source>
        <dbReference type="SAM" id="Phobius"/>
    </source>
</evidence>
<evidence type="ECO:0000256" key="5">
    <source>
        <dbReference type="SAM" id="Coils"/>
    </source>
</evidence>
<organism evidence="8 9">
    <name type="scientific">Herbaspirillum aquaticum</name>
    <dbReference type="NCBI Taxonomy" id="568783"/>
    <lineage>
        <taxon>Bacteria</taxon>
        <taxon>Pseudomonadati</taxon>
        <taxon>Pseudomonadota</taxon>
        <taxon>Betaproteobacteria</taxon>
        <taxon>Burkholderiales</taxon>
        <taxon>Oxalobacteraceae</taxon>
        <taxon>Herbaspirillum</taxon>
    </lineage>
</organism>
<keyword evidence="6" id="KW-1133">Transmembrane helix</keyword>
<comment type="subcellular location">
    <subcellularLocation>
        <location evidence="1">Membrane</location>
    </subcellularLocation>
</comment>
<keyword evidence="9" id="KW-1185">Reference proteome</keyword>
<feature type="coiled-coil region" evidence="5">
    <location>
        <begin position="472"/>
        <end position="510"/>
    </location>
</feature>
<dbReference type="InterPro" id="IPR024478">
    <property type="entry name" value="HlyB_4HB_MCP"/>
</dbReference>
<dbReference type="RefSeq" id="WP_088756989.1">
    <property type="nucleotide sequence ID" value="NZ_NJGV01000025.1"/>
</dbReference>